<dbReference type="Proteomes" id="UP000192428">
    <property type="component" value="Unassembled WGS sequence"/>
</dbReference>
<feature type="domain" description="Type I restriction modification DNA specificity" evidence="1">
    <location>
        <begin position="2"/>
        <end position="91"/>
    </location>
</feature>
<dbReference type="GO" id="GO:0003677">
    <property type="term" value="F:DNA binding"/>
    <property type="evidence" value="ECO:0007669"/>
    <property type="project" value="InterPro"/>
</dbReference>
<evidence type="ECO:0000313" key="2">
    <source>
        <dbReference type="EMBL" id="ORJ29524.1"/>
    </source>
</evidence>
<dbReference type="EMBL" id="LNVF01000001">
    <property type="protein sequence ID" value="ORJ29524.1"/>
    <property type="molecule type" value="Genomic_DNA"/>
</dbReference>
<evidence type="ECO:0000259" key="1">
    <source>
        <dbReference type="Pfam" id="PF01420"/>
    </source>
</evidence>
<reference evidence="2 3" key="1">
    <citation type="journal article" date="2016" name="PLoS ONE">
        <title>Comparative Genomics Analysis of Streptococcus tigurinus Strains Identifies Genetic Elements Specifically and Uniquely Present in Highly Virulent Strains.</title>
        <authorList>
            <person name="Diene S.M."/>
            <person name="Francois P."/>
            <person name="Zbinden A."/>
            <person name="Entenza J.M."/>
            <person name="Resch G."/>
        </authorList>
    </citation>
    <scope>NUCLEOTIDE SEQUENCE [LARGE SCALE GENOMIC DNA]</scope>
    <source>
        <strain evidence="2 3">AZ_8</strain>
    </source>
</reference>
<organism evidence="2 3">
    <name type="scientific">Streptococcus oralis subsp. tigurinus</name>
    <dbReference type="NCBI Taxonomy" id="1077464"/>
    <lineage>
        <taxon>Bacteria</taxon>
        <taxon>Bacillati</taxon>
        <taxon>Bacillota</taxon>
        <taxon>Bacilli</taxon>
        <taxon>Lactobacillales</taxon>
        <taxon>Streptococcaceae</taxon>
        <taxon>Streptococcus</taxon>
    </lineage>
</organism>
<comment type="caution">
    <text evidence="2">The sequence shown here is derived from an EMBL/GenBank/DDBJ whole genome shotgun (WGS) entry which is preliminary data.</text>
</comment>
<evidence type="ECO:0000313" key="3">
    <source>
        <dbReference type="Proteomes" id="UP000192428"/>
    </source>
</evidence>
<dbReference type="AlphaFoldDB" id="A0A1X0WS16"/>
<gene>
    <name evidence="2" type="ORF">ATE34_05280</name>
</gene>
<proteinExistence type="predicted"/>
<dbReference type="Pfam" id="PF01420">
    <property type="entry name" value="Methylase_S"/>
    <property type="match status" value="1"/>
</dbReference>
<accession>A0A1X0WS16</accession>
<sequence>MYYQPNAYFTGDKIQIFKLNKKYGKLTENIALYLISSMKKAFTNFSWGQSSFALDVISNIDIELPVTKSGTIDFEYMEKYIQVIKKQLIEDVVEYKNEYISKSKSTVFK</sequence>
<dbReference type="InterPro" id="IPR000055">
    <property type="entry name" value="Restrct_endonuc_typeI_TRD"/>
</dbReference>
<name>A0A1X0WS16_STROR</name>
<protein>
    <recommendedName>
        <fullName evidence="1">Type I restriction modification DNA specificity domain-containing protein</fullName>
    </recommendedName>
</protein>